<organism evidence="5 6">
    <name type="scientific">Streptoalloteichus tenebrarius (strain ATCC 17920 / DSM 40477 / JCM 4838 / CBS 697.72 / NBRC 16177 / NCIMB 11028 / NRRL B-12390 / A12253. 1 / ISP 5477)</name>
    <name type="common">Streptomyces tenebrarius</name>
    <dbReference type="NCBI Taxonomy" id="1933"/>
    <lineage>
        <taxon>Bacteria</taxon>
        <taxon>Bacillati</taxon>
        <taxon>Actinomycetota</taxon>
        <taxon>Actinomycetes</taxon>
        <taxon>Pseudonocardiales</taxon>
        <taxon>Pseudonocardiaceae</taxon>
        <taxon>Streptoalloteichus</taxon>
    </lineage>
</organism>
<feature type="domain" description="NodB homology" evidence="4">
    <location>
        <begin position="29"/>
        <end position="204"/>
    </location>
</feature>
<keyword evidence="3" id="KW-0732">Signal</keyword>
<evidence type="ECO:0000256" key="2">
    <source>
        <dbReference type="ARBA" id="ARBA00022801"/>
    </source>
</evidence>
<dbReference type="RefSeq" id="WP_253667410.1">
    <property type="nucleotide sequence ID" value="NZ_JAMTCP010000001.1"/>
</dbReference>
<name>A0ABT1HLK0_STRSD</name>
<feature type="chain" id="PRO_5046310948" evidence="3">
    <location>
        <begin position="22"/>
        <end position="218"/>
    </location>
</feature>
<dbReference type="SUPFAM" id="SSF88713">
    <property type="entry name" value="Glycoside hydrolase/deacetylase"/>
    <property type="match status" value="1"/>
</dbReference>
<keyword evidence="1" id="KW-0479">Metal-binding</keyword>
<reference evidence="5 6" key="1">
    <citation type="submission" date="2022-06" db="EMBL/GenBank/DDBJ databases">
        <title>Genomic Encyclopedia of Archaeal and Bacterial Type Strains, Phase II (KMG-II): from individual species to whole genera.</title>
        <authorList>
            <person name="Goeker M."/>
        </authorList>
    </citation>
    <scope>NUCLEOTIDE SEQUENCE [LARGE SCALE GENOMIC DNA]</scope>
    <source>
        <strain evidence="5 6">DSM 40477</strain>
    </source>
</reference>
<keyword evidence="6" id="KW-1185">Reference proteome</keyword>
<evidence type="ECO:0000256" key="3">
    <source>
        <dbReference type="SAM" id="SignalP"/>
    </source>
</evidence>
<dbReference type="CDD" id="cd10917">
    <property type="entry name" value="CE4_NodB_like_6s_7s"/>
    <property type="match status" value="1"/>
</dbReference>
<dbReference type="InterPro" id="IPR011330">
    <property type="entry name" value="Glyco_hydro/deAcase_b/a-brl"/>
</dbReference>
<dbReference type="Gene3D" id="3.20.20.370">
    <property type="entry name" value="Glycoside hydrolase/deacetylase"/>
    <property type="match status" value="1"/>
</dbReference>
<dbReference type="Proteomes" id="UP001205311">
    <property type="component" value="Unassembled WGS sequence"/>
</dbReference>
<proteinExistence type="predicted"/>
<dbReference type="EMBL" id="JAMTCP010000001">
    <property type="protein sequence ID" value="MCP2256407.1"/>
    <property type="molecule type" value="Genomic_DNA"/>
</dbReference>
<dbReference type="PANTHER" id="PTHR10587">
    <property type="entry name" value="GLYCOSYL TRANSFERASE-RELATED"/>
    <property type="match status" value="1"/>
</dbReference>
<gene>
    <name evidence="5" type="ORF">LX15_000090</name>
</gene>
<dbReference type="Pfam" id="PF01522">
    <property type="entry name" value="Polysacc_deac_1"/>
    <property type="match status" value="1"/>
</dbReference>
<sequence length="218" mass="23841">MFLRTFVALALVFALPTPAHAASEGRCDGYVALTYDDGPNGYTRPLLRALRSVGARATFFDVGFRMEKNPDDVRATVRAGMWLGNHTWSHPHLPQLAPDELTEELDSTQEIIHEITGRTPTLFRPPYGDTNPAVRAEAARQGMAEVLWTVDTLDWSGRNAQQIIDSALTAKARGIVLMHDGYQPTVDAVEPIVRGLRAKGLCPGKIVNRDGTPVVTAP</sequence>
<evidence type="ECO:0000256" key="1">
    <source>
        <dbReference type="ARBA" id="ARBA00022723"/>
    </source>
</evidence>
<dbReference type="PROSITE" id="PS51677">
    <property type="entry name" value="NODB"/>
    <property type="match status" value="1"/>
</dbReference>
<accession>A0ABT1HLK0</accession>
<protein>
    <submittedName>
        <fullName evidence="5">Polysaccharide deacetylase</fullName>
    </submittedName>
</protein>
<comment type="caution">
    <text evidence="5">The sequence shown here is derived from an EMBL/GenBank/DDBJ whole genome shotgun (WGS) entry which is preliminary data.</text>
</comment>
<evidence type="ECO:0000313" key="6">
    <source>
        <dbReference type="Proteomes" id="UP001205311"/>
    </source>
</evidence>
<dbReference type="PANTHER" id="PTHR10587:SF133">
    <property type="entry name" value="CHITIN DEACETYLASE 1-RELATED"/>
    <property type="match status" value="1"/>
</dbReference>
<evidence type="ECO:0000259" key="4">
    <source>
        <dbReference type="PROSITE" id="PS51677"/>
    </source>
</evidence>
<dbReference type="InterPro" id="IPR050248">
    <property type="entry name" value="Polysacc_deacetylase_ArnD"/>
</dbReference>
<keyword evidence="2" id="KW-0378">Hydrolase</keyword>
<dbReference type="InterPro" id="IPR002509">
    <property type="entry name" value="NODB_dom"/>
</dbReference>
<feature type="signal peptide" evidence="3">
    <location>
        <begin position="1"/>
        <end position="21"/>
    </location>
</feature>
<evidence type="ECO:0000313" key="5">
    <source>
        <dbReference type="EMBL" id="MCP2256407.1"/>
    </source>
</evidence>